<reference evidence="2" key="1">
    <citation type="submission" date="2020-09" db="EMBL/GenBank/DDBJ databases">
        <title>The genome sequence of strain Labrenzia suaedae 4C16A.</title>
        <authorList>
            <person name="Liu Y."/>
        </authorList>
    </citation>
    <scope>NUCLEOTIDE SEQUENCE [LARGE SCALE GENOMIC DNA]</scope>
    <source>
        <strain evidence="2">4C16A</strain>
    </source>
</reference>
<dbReference type="NCBIfam" id="TIGR01509">
    <property type="entry name" value="HAD-SF-IA-v3"/>
    <property type="match status" value="1"/>
</dbReference>
<accession>A0ABR9CR70</accession>
<dbReference type="PANTHER" id="PTHR47829:SF1">
    <property type="entry name" value="HAD FAMILY PHOSPHATASE"/>
    <property type="match status" value="1"/>
</dbReference>
<comment type="caution">
    <text evidence="1">The sequence shown here is derived from an EMBL/GenBank/DDBJ whole genome shotgun (WGS) entry which is preliminary data.</text>
</comment>
<organism evidence="1 2">
    <name type="scientific">Roseibium litorale</name>
    <dbReference type="NCBI Taxonomy" id="2803841"/>
    <lineage>
        <taxon>Bacteria</taxon>
        <taxon>Pseudomonadati</taxon>
        <taxon>Pseudomonadota</taxon>
        <taxon>Alphaproteobacteria</taxon>
        <taxon>Hyphomicrobiales</taxon>
        <taxon>Stappiaceae</taxon>
        <taxon>Roseibium</taxon>
    </lineage>
</organism>
<dbReference type="InterPro" id="IPR023214">
    <property type="entry name" value="HAD_sf"/>
</dbReference>
<dbReference type="Gene3D" id="1.10.150.240">
    <property type="entry name" value="Putative phosphatase, domain 2"/>
    <property type="match status" value="1"/>
</dbReference>
<dbReference type="Gene3D" id="3.40.50.1000">
    <property type="entry name" value="HAD superfamily/HAD-like"/>
    <property type="match status" value="1"/>
</dbReference>
<dbReference type="Pfam" id="PF00702">
    <property type="entry name" value="Hydrolase"/>
    <property type="match status" value="1"/>
</dbReference>
<dbReference type="InterPro" id="IPR023198">
    <property type="entry name" value="PGP-like_dom2"/>
</dbReference>
<dbReference type="SFLD" id="SFLDG01129">
    <property type="entry name" value="C1.5:_HAD__Beta-PGM__Phosphata"/>
    <property type="match status" value="1"/>
</dbReference>
<proteinExistence type="predicted"/>
<dbReference type="InterPro" id="IPR006439">
    <property type="entry name" value="HAD-SF_hydro_IA"/>
</dbReference>
<dbReference type="InterPro" id="IPR036412">
    <property type="entry name" value="HAD-like_sf"/>
</dbReference>
<evidence type="ECO:0000313" key="2">
    <source>
        <dbReference type="Proteomes" id="UP000632063"/>
    </source>
</evidence>
<name>A0ABR9CR70_9HYPH</name>
<dbReference type="SFLD" id="SFLDS00003">
    <property type="entry name" value="Haloacid_Dehalogenase"/>
    <property type="match status" value="1"/>
</dbReference>
<dbReference type="Proteomes" id="UP000632063">
    <property type="component" value="Unassembled WGS sequence"/>
</dbReference>
<dbReference type="PRINTS" id="PR00413">
    <property type="entry name" value="HADHALOGNASE"/>
</dbReference>
<sequence>MTRALVLDFGGVISKTLFETHDLTETALGLAPGTLTWRGPFDPAMDSAWRAMQAGGMTERDYWFLRMEETGALVGETWTTFPEFIARVRGADPASVIRPEALEAIASAKAEGYRLAILSNELDLFYGADFRAKLPFLADFELIVDATYTRILKPDPRAFGFITEGLGIKSADCVFVDDQKKNLKGAEAVGMPFVHFDVTRPGDSYAQALSLLRT</sequence>
<evidence type="ECO:0000313" key="1">
    <source>
        <dbReference type="EMBL" id="MBD8893283.1"/>
    </source>
</evidence>
<protein>
    <submittedName>
        <fullName evidence="1">HAD-IA family hydrolase</fullName>
    </submittedName>
</protein>
<keyword evidence="2" id="KW-1185">Reference proteome</keyword>
<dbReference type="PANTHER" id="PTHR47829">
    <property type="entry name" value="HYDROLASE, PUTATIVE (AFU_ORTHOLOGUE AFUA_1G12880)-RELATED"/>
    <property type="match status" value="1"/>
</dbReference>
<dbReference type="SUPFAM" id="SSF56784">
    <property type="entry name" value="HAD-like"/>
    <property type="match status" value="1"/>
</dbReference>
<dbReference type="GO" id="GO:0016787">
    <property type="term" value="F:hydrolase activity"/>
    <property type="evidence" value="ECO:0007669"/>
    <property type="project" value="UniProtKB-KW"/>
</dbReference>
<gene>
    <name evidence="1" type="ORF">IG616_17195</name>
</gene>
<keyword evidence="1" id="KW-0378">Hydrolase</keyword>
<dbReference type="InterPro" id="IPR052898">
    <property type="entry name" value="ACAD10-like"/>
</dbReference>
<reference evidence="1 2" key="2">
    <citation type="journal article" date="2021" name="Int. J. Syst. Evol. Microbiol.">
        <title>Roseibium litorale sp. nov., isolated from a tidal flat sediment and proposal for the reclassification of Labrenzia polysiphoniae as Roseibium polysiphoniae comb. nov.</title>
        <authorList>
            <person name="Liu Y."/>
            <person name="Pei T."/>
            <person name="Du J."/>
            <person name="Chao M."/>
            <person name="Deng M.R."/>
            <person name="Zhu H."/>
        </authorList>
    </citation>
    <scope>NUCLEOTIDE SEQUENCE [LARGE SCALE GENOMIC DNA]</scope>
    <source>
        <strain evidence="1 2">4C16A</strain>
    </source>
</reference>
<dbReference type="RefSeq" id="WP_192149411.1">
    <property type="nucleotide sequence ID" value="NZ_JACYXI010000012.1"/>
</dbReference>
<dbReference type="EMBL" id="JACYXI010000012">
    <property type="protein sequence ID" value="MBD8893283.1"/>
    <property type="molecule type" value="Genomic_DNA"/>
</dbReference>